<dbReference type="Pfam" id="PF13560">
    <property type="entry name" value="HTH_31"/>
    <property type="match status" value="1"/>
</dbReference>
<organism evidence="2 3">
    <name type="scientific">Actinomadura graeca</name>
    <dbReference type="NCBI Taxonomy" id="2750812"/>
    <lineage>
        <taxon>Bacteria</taxon>
        <taxon>Bacillati</taxon>
        <taxon>Actinomycetota</taxon>
        <taxon>Actinomycetes</taxon>
        <taxon>Streptosporangiales</taxon>
        <taxon>Thermomonosporaceae</taxon>
        <taxon>Actinomadura</taxon>
    </lineage>
</organism>
<gene>
    <name evidence="2" type="ORF">AGRA3207_000359</name>
</gene>
<dbReference type="Proteomes" id="UP001049518">
    <property type="component" value="Chromosome"/>
</dbReference>
<sequence>MDSENRLGGFLRARRDLVRPEDAGLPPGVRRRVPGLRREEVAALAGVSTDYYVRIEQGRERHPSPQVLEALVRALRLGAEEAAHAHRLAYPMPERPARPPDEQVSPGLLRMMRAWPHTPAVVLGPLLTVLAHNLLGGALFDGHAHSRDLMRLVFLDPGARDFYPDWDRVALNTVAGLRESAGTGAPDPRLRALVAELSAHSAAFRGLWERHDIRQKTRETKRFRHPLAGEITLEYESLTINSAPGQQLVVYQAEPGSPSAHALTLLGSLAASGTGGGVPEHARSPLTTD</sequence>
<dbReference type="Gene3D" id="1.10.260.40">
    <property type="entry name" value="lambda repressor-like DNA-binding domains"/>
    <property type="match status" value="1"/>
</dbReference>
<dbReference type="CDD" id="cd00093">
    <property type="entry name" value="HTH_XRE"/>
    <property type="match status" value="1"/>
</dbReference>
<proteinExistence type="predicted"/>
<name>A0ABX8QMI6_9ACTN</name>
<accession>A0ABX8QMI6</accession>
<dbReference type="InterPro" id="IPR041413">
    <property type="entry name" value="MLTR_LBD"/>
</dbReference>
<reference evidence="2" key="1">
    <citation type="submission" date="2020-07" db="EMBL/GenBank/DDBJ databases">
        <authorList>
            <person name="Tarantini F.S."/>
            <person name="Hong K.W."/>
            <person name="Chan K.G."/>
        </authorList>
    </citation>
    <scope>NUCLEOTIDE SEQUENCE</scope>
    <source>
        <strain evidence="2">32-07</strain>
    </source>
</reference>
<dbReference type="SUPFAM" id="SSF47413">
    <property type="entry name" value="lambda repressor-like DNA-binding domains"/>
    <property type="match status" value="1"/>
</dbReference>
<dbReference type="RefSeq" id="WP_231332801.1">
    <property type="nucleotide sequence ID" value="NZ_CP059572.1"/>
</dbReference>
<evidence type="ECO:0000259" key="1">
    <source>
        <dbReference type="PROSITE" id="PS50943"/>
    </source>
</evidence>
<dbReference type="PANTHER" id="PTHR35010:SF2">
    <property type="entry name" value="BLL4672 PROTEIN"/>
    <property type="match status" value="1"/>
</dbReference>
<dbReference type="Gene3D" id="3.30.450.180">
    <property type="match status" value="1"/>
</dbReference>
<feature type="domain" description="HTH cro/C1-type" evidence="1">
    <location>
        <begin position="35"/>
        <end position="82"/>
    </location>
</feature>
<dbReference type="InterPro" id="IPR001387">
    <property type="entry name" value="Cro/C1-type_HTH"/>
</dbReference>
<protein>
    <submittedName>
        <fullName evidence="2">Helix-turn-helix domain-containing protein</fullName>
    </submittedName>
</protein>
<dbReference type="EMBL" id="CP059572">
    <property type="protein sequence ID" value="QXJ19771.1"/>
    <property type="molecule type" value="Genomic_DNA"/>
</dbReference>
<evidence type="ECO:0000313" key="3">
    <source>
        <dbReference type="Proteomes" id="UP001049518"/>
    </source>
</evidence>
<dbReference type="PANTHER" id="PTHR35010">
    <property type="entry name" value="BLL4672 PROTEIN-RELATED"/>
    <property type="match status" value="1"/>
</dbReference>
<dbReference type="SMART" id="SM00530">
    <property type="entry name" value="HTH_XRE"/>
    <property type="match status" value="1"/>
</dbReference>
<dbReference type="Pfam" id="PF17765">
    <property type="entry name" value="MLTR_LBD"/>
    <property type="match status" value="1"/>
</dbReference>
<keyword evidence="3" id="KW-1185">Reference proteome</keyword>
<dbReference type="PROSITE" id="PS50943">
    <property type="entry name" value="HTH_CROC1"/>
    <property type="match status" value="1"/>
</dbReference>
<dbReference type="InterPro" id="IPR010982">
    <property type="entry name" value="Lambda_DNA-bd_dom_sf"/>
</dbReference>
<evidence type="ECO:0000313" key="2">
    <source>
        <dbReference type="EMBL" id="QXJ19771.1"/>
    </source>
</evidence>